<dbReference type="Proteomes" id="UP001234178">
    <property type="component" value="Unassembled WGS sequence"/>
</dbReference>
<comment type="caution">
    <text evidence="1">The sequence shown here is derived from an EMBL/GenBank/DDBJ whole genome shotgun (WGS) entry which is preliminary data.</text>
</comment>
<proteinExistence type="predicted"/>
<gene>
    <name evidence="1" type="ORF">OUZ56_010710</name>
</gene>
<evidence type="ECO:0000313" key="2">
    <source>
        <dbReference type="Proteomes" id="UP001234178"/>
    </source>
</evidence>
<keyword evidence="2" id="KW-1185">Reference proteome</keyword>
<accession>A0ABQ9YYD0</accession>
<reference evidence="1 2" key="1">
    <citation type="journal article" date="2023" name="Nucleic Acids Res.">
        <title>The hologenome of Daphnia magna reveals possible DNA methylation and microbiome-mediated evolution of the host genome.</title>
        <authorList>
            <person name="Chaturvedi A."/>
            <person name="Li X."/>
            <person name="Dhandapani V."/>
            <person name="Marshall H."/>
            <person name="Kissane S."/>
            <person name="Cuenca-Cambronero M."/>
            <person name="Asole G."/>
            <person name="Calvet F."/>
            <person name="Ruiz-Romero M."/>
            <person name="Marangio P."/>
            <person name="Guigo R."/>
            <person name="Rago D."/>
            <person name="Mirbahai L."/>
            <person name="Eastwood N."/>
            <person name="Colbourne J.K."/>
            <person name="Zhou J."/>
            <person name="Mallon E."/>
            <person name="Orsini L."/>
        </authorList>
    </citation>
    <scope>NUCLEOTIDE SEQUENCE [LARGE SCALE GENOMIC DNA]</scope>
    <source>
        <strain evidence="1">LRV0_1</strain>
    </source>
</reference>
<name>A0ABQ9YYD0_9CRUS</name>
<protein>
    <submittedName>
        <fullName evidence="1">Uncharacterized protein</fullName>
    </submittedName>
</protein>
<evidence type="ECO:0000313" key="1">
    <source>
        <dbReference type="EMBL" id="KAK4005667.1"/>
    </source>
</evidence>
<sequence>MFAGYLATFMLRTKWKGKDGFNGLVDILKLFRLCKCILQSSFRILCSSQGWYRFLLILGNTVFSTSNYVDVFLQYGRTFYIVVLEP</sequence>
<organism evidence="1 2">
    <name type="scientific">Daphnia magna</name>
    <dbReference type="NCBI Taxonomy" id="35525"/>
    <lineage>
        <taxon>Eukaryota</taxon>
        <taxon>Metazoa</taxon>
        <taxon>Ecdysozoa</taxon>
        <taxon>Arthropoda</taxon>
        <taxon>Crustacea</taxon>
        <taxon>Branchiopoda</taxon>
        <taxon>Diplostraca</taxon>
        <taxon>Cladocera</taxon>
        <taxon>Anomopoda</taxon>
        <taxon>Daphniidae</taxon>
        <taxon>Daphnia</taxon>
    </lineage>
</organism>
<dbReference type="EMBL" id="JAOYFB010000002">
    <property type="protein sequence ID" value="KAK4005667.1"/>
    <property type="molecule type" value="Genomic_DNA"/>
</dbReference>